<proteinExistence type="predicted"/>
<evidence type="ECO:0000313" key="2">
    <source>
        <dbReference type="Proteomes" id="UP001501020"/>
    </source>
</evidence>
<comment type="caution">
    <text evidence="1">The sequence shown here is derived from an EMBL/GenBank/DDBJ whole genome shotgun (WGS) entry which is preliminary data.</text>
</comment>
<dbReference type="EMBL" id="BAAAMR010000193">
    <property type="protein sequence ID" value="GAA2170305.1"/>
    <property type="molecule type" value="Genomic_DNA"/>
</dbReference>
<dbReference type="Proteomes" id="UP001501020">
    <property type="component" value="Unassembled WGS sequence"/>
</dbReference>
<accession>A0ABN3AIA3</accession>
<evidence type="ECO:0000313" key="1">
    <source>
        <dbReference type="EMBL" id="GAA2170305.1"/>
    </source>
</evidence>
<name>A0ABN3AIA3_9ACTN</name>
<reference evidence="1 2" key="1">
    <citation type="journal article" date="2019" name="Int. J. Syst. Evol. Microbiol.">
        <title>The Global Catalogue of Microorganisms (GCM) 10K type strain sequencing project: providing services to taxonomists for standard genome sequencing and annotation.</title>
        <authorList>
            <consortium name="The Broad Institute Genomics Platform"/>
            <consortium name="The Broad Institute Genome Sequencing Center for Infectious Disease"/>
            <person name="Wu L."/>
            <person name="Ma J."/>
        </authorList>
    </citation>
    <scope>NUCLEOTIDE SEQUENCE [LARGE SCALE GENOMIC DNA]</scope>
    <source>
        <strain evidence="1 2">JCM 13850</strain>
    </source>
</reference>
<gene>
    <name evidence="1" type="ORF">GCM10009727_94410</name>
</gene>
<sequence length="80" mass="8230">MITLPLTSLSGTTRWLLAGLGAAVLASFAGWERHCGRSGGQPLINPALAADSARQAVISHVQSLLAPLSLSPTPLEGLIE</sequence>
<keyword evidence="2" id="KW-1185">Reference proteome</keyword>
<organism evidence="1 2">
    <name type="scientific">Actinomadura napierensis</name>
    <dbReference type="NCBI Taxonomy" id="267854"/>
    <lineage>
        <taxon>Bacteria</taxon>
        <taxon>Bacillati</taxon>
        <taxon>Actinomycetota</taxon>
        <taxon>Actinomycetes</taxon>
        <taxon>Streptosporangiales</taxon>
        <taxon>Thermomonosporaceae</taxon>
        <taxon>Actinomadura</taxon>
    </lineage>
</organism>
<protein>
    <submittedName>
        <fullName evidence="1">Uncharacterized protein</fullName>
    </submittedName>
</protein>